<evidence type="ECO:0000256" key="2">
    <source>
        <dbReference type="ARBA" id="ARBA00022692"/>
    </source>
</evidence>
<dbReference type="EMBL" id="BAABKB010000075">
    <property type="protein sequence ID" value="GAA5040320.1"/>
    <property type="molecule type" value="Genomic_DNA"/>
</dbReference>
<keyword evidence="4 7" id="KW-0472">Membrane</keyword>
<feature type="transmembrane region" description="Helical" evidence="7">
    <location>
        <begin position="367"/>
        <end position="393"/>
    </location>
</feature>
<keyword evidence="5" id="KW-0046">Antibiotic resistance</keyword>
<evidence type="ECO:0000313" key="9">
    <source>
        <dbReference type="EMBL" id="GAA5040320.1"/>
    </source>
</evidence>
<dbReference type="Gene3D" id="1.20.1250.20">
    <property type="entry name" value="MFS general substrate transporter like domains"/>
    <property type="match status" value="1"/>
</dbReference>
<feature type="transmembrane region" description="Helical" evidence="7">
    <location>
        <begin position="281"/>
        <end position="304"/>
    </location>
</feature>
<feature type="transmembrane region" description="Helical" evidence="7">
    <location>
        <begin position="115"/>
        <end position="136"/>
    </location>
</feature>
<feature type="transmembrane region" description="Helical" evidence="7">
    <location>
        <begin position="342"/>
        <end position="361"/>
    </location>
</feature>
<evidence type="ECO:0000256" key="6">
    <source>
        <dbReference type="SAM" id="MobiDB-lite"/>
    </source>
</evidence>
<dbReference type="CDD" id="cd17321">
    <property type="entry name" value="MFS_MMR_MDR_like"/>
    <property type="match status" value="1"/>
</dbReference>
<reference evidence="10" key="1">
    <citation type="journal article" date="2019" name="Int. J. Syst. Evol. Microbiol.">
        <title>The Global Catalogue of Microorganisms (GCM) 10K type strain sequencing project: providing services to taxonomists for standard genome sequencing and annotation.</title>
        <authorList>
            <consortium name="The Broad Institute Genomics Platform"/>
            <consortium name="The Broad Institute Genome Sequencing Center for Infectious Disease"/>
            <person name="Wu L."/>
            <person name="Ma J."/>
        </authorList>
    </citation>
    <scope>NUCLEOTIDE SEQUENCE [LARGE SCALE GENOMIC DNA]</scope>
    <source>
        <strain evidence="10">JCM 18409</strain>
    </source>
</reference>
<feature type="transmembrane region" description="Helical" evidence="7">
    <location>
        <begin position="310"/>
        <end position="330"/>
    </location>
</feature>
<feature type="domain" description="Major facilitator superfamily (MFS) profile" evidence="8">
    <location>
        <begin position="21"/>
        <end position="500"/>
    </location>
</feature>
<dbReference type="SUPFAM" id="SSF103473">
    <property type="entry name" value="MFS general substrate transporter"/>
    <property type="match status" value="1"/>
</dbReference>
<feature type="transmembrane region" description="Helical" evidence="7">
    <location>
        <begin position="211"/>
        <end position="229"/>
    </location>
</feature>
<feature type="region of interest" description="Disordered" evidence="6">
    <location>
        <begin position="507"/>
        <end position="526"/>
    </location>
</feature>
<keyword evidence="2 7" id="KW-0812">Transmembrane</keyword>
<evidence type="ECO:0000256" key="4">
    <source>
        <dbReference type="ARBA" id="ARBA00023136"/>
    </source>
</evidence>
<name>A0ABP9JRC3_9ACTN</name>
<feature type="transmembrane region" description="Helical" evidence="7">
    <location>
        <begin position="148"/>
        <end position="167"/>
    </location>
</feature>
<dbReference type="InterPro" id="IPR011701">
    <property type="entry name" value="MFS"/>
</dbReference>
<proteinExistence type="predicted"/>
<feature type="transmembrane region" description="Helical" evidence="7">
    <location>
        <begin position="90"/>
        <end position="109"/>
    </location>
</feature>
<dbReference type="Gene3D" id="1.20.1720.10">
    <property type="entry name" value="Multidrug resistance protein D"/>
    <property type="match status" value="1"/>
</dbReference>
<feature type="transmembrane region" description="Helical" evidence="7">
    <location>
        <begin position="476"/>
        <end position="496"/>
    </location>
</feature>
<dbReference type="Proteomes" id="UP001501759">
    <property type="component" value="Unassembled WGS sequence"/>
</dbReference>
<dbReference type="PANTHER" id="PTHR42718:SF42">
    <property type="entry name" value="EXPORT PROTEIN"/>
    <property type="match status" value="1"/>
</dbReference>
<feature type="transmembrane region" description="Helical" evidence="7">
    <location>
        <begin position="21"/>
        <end position="40"/>
    </location>
</feature>
<protein>
    <submittedName>
        <fullName evidence="9">MFS transporter</fullName>
    </submittedName>
</protein>
<evidence type="ECO:0000256" key="3">
    <source>
        <dbReference type="ARBA" id="ARBA00022989"/>
    </source>
</evidence>
<evidence type="ECO:0000256" key="5">
    <source>
        <dbReference type="ARBA" id="ARBA00023251"/>
    </source>
</evidence>
<keyword evidence="3 7" id="KW-1133">Transmembrane helix</keyword>
<accession>A0ABP9JRC3</accession>
<feature type="transmembrane region" description="Helical" evidence="7">
    <location>
        <begin position="179"/>
        <end position="199"/>
    </location>
</feature>
<organism evidence="9 10">
    <name type="scientific">Streptomyces siamensis</name>
    <dbReference type="NCBI Taxonomy" id="1274986"/>
    <lineage>
        <taxon>Bacteria</taxon>
        <taxon>Bacillati</taxon>
        <taxon>Actinomycetota</taxon>
        <taxon>Actinomycetes</taxon>
        <taxon>Kitasatosporales</taxon>
        <taxon>Streptomycetaceae</taxon>
        <taxon>Streptomyces</taxon>
    </lineage>
</organism>
<gene>
    <name evidence="9" type="ORF">GCM10023335_90700</name>
</gene>
<comment type="subcellular location">
    <subcellularLocation>
        <location evidence="1">Cell membrane</location>
        <topology evidence="1">Multi-pass membrane protein</topology>
    </subcellularLocation>
</comment>
<evidence type="ECO:0000256" key="1">
    <source>
        <dbReference type="ARBA" id="ARBA00004651"/>
    </source>
</evidence>
<feature type="transmembrane region" description="Helical" evidence="7">
    <location>
        <begin position="241"/>
        <end position="260"/>
    </location>
</feature>
<evidence type="ECO:0000256" key="7">
    <source>
        <dbReference type="SAM" id="Phobius"/>
    </source>
</evidence>
<dbReference type="PROSITE" id="PS50850">
    <property type="entry name" value="MFS"/>
    <property type="match status" value="1"/>
</dbReference>
<dbReference type="InterPro" id="IPR036259">
    <property type="entry name" value="MFS_trans_sf"/>
</dbReference>
<sequence length="526" mass="54117">MPTMPTPQVVPATAPARAVRHNLVLAITCLALGTVVAAMASLNVALPDLARETHASQTQLSWIIDAYSLVFAALLLPAGALGDRFGRRKALIAGLALFGGGSVAAACTTDPDALIALRGVLGVGAAMVMPATLSTITGTFPRAQRARAVSVWAAVAGASAIVGIFATGSLLEAWSWRSVFLLNVVLAAMALTGTVLFVPESADSDQPRLDVVGALLATVGLVALVYSVIEAPTRGWGDPLTLTGIAAGLLVLAGFVLFELRRRHPLLDPRLFRNRRFAAGSLSIMLQFFVFFGFIFVMMQYLQLVRSDSALMAAVTMFPMALAMIPVTRLTPKLVARFGARGPWVTGLVAVALAMGVLSRLGTTSSYWLISAGLVPLGMGMGLAMTPATTAITDALPRALQNVGSAMNDLSRELGGALGIAVLGSLLSAAYRSHLSLPGAPEHVTDIARSSLAAASAIGGPVADRARTAFIDGMQLALLGAAFAAGVAAVAVALLLGRAGAEPGELVDEAEDEVSGARIPQPADVG</sequence>
<evidence type="ECO:0000313" key="10">
    <source>
        <dbReference type="Proteomes" id="UP001501759"/>
    </source>
</evidence>
<feature type="transmembrane region" description="Helical" evidence="7">
    <location>
        <begin position="60"/>
        <end position="78"/>
    </location>
</feature>
<evidence type="ECO:0000259" key="8">
    <source>
        <dbReference type="PROSITE" id="PS50850"/>
    </source>
</evidence>
<dbReference type="Pfam" id="PF07690">
    <property type="entry name" value="MFS_1"/>
    <property type="match status" value="1"/>
</dbReference>
<keyword evidence="10" id="KW-1185">Reference proteome</keyword>
<dbReference type="InterPro" id="IPR020846">
    <property type="entry name" value="MFS_dom"/>
</dbReference>
<comment type="caution">
    <text evidence="9">The sequence shown here is derived from an EMBL/GenBank/DDBJ whole genome shotgun (WGS) entry which is preliminary data.</text>
</comment>
<dbReference type="PANTHER" id="PTHR42718">
    <property type="entry name" value="MAJOR FACILITATOR SUPERFAMILY MULTIDRUG TRANSPORTER MFSC"/>
    <property type="match status" value="1"/>
</dbReference>